<name>A0AAE1AIP0_9GAST</name>
<keyword evidence="2" id="KW-1133">Transmembrane helix</keyword>
<evidence type="ECO:0000313" key="4">
    <source>
        <dbReference type="Proteomes" id="UP001283361"/>
    </source>
</evidence>
<keyword evidence="2" id="KW-0472">Membrane</keyword>
<dbReference type="AlphaFoldDB" id="A0AAE1AIP0"/>
<comment type="caution">
    <text evidence="3">The sequence shown here is derived from an EMBL/GenBank/DDBJ whole genome shotgun (WGS) entry which is preliminary data.</text>
</comment>
<proteinExistence type="predicted"/>
<sequence length="126" mass="13811">MSGAWHQGVLPMSGAWHQVASKDATLKWRRLIGLVAPDDLSENSNPVSRRGQTNATVNRGRERGHRLLTLLLITYLVVVVAGASNARRSTAPKSNGSRKSGEPESLRTFMLLLNISKVNFQNAVHL</sequence>
<protein>
    <submittedName>
        <fullName evidence="3">Uncharacterized protein</fullName>
    </submittedName>
</protein>
<feature type="region of interest" description="Disordered" evidence="1">
    <location>
        <begin position="41"/>
        <end position="60"/>
    </location>
</feature>
<gene>
    <name evidence="3" type="ORF">RRG08_025117</name>
</gene>
<dbReference type="Proteomes" id="UP001283361">
    <property type="component" value="Unassembled WGS sequence"/>
</dbReference>
<reference evidence="3" key="1">
    <citation type="journal article" date="2023" name="G3 (Bethesda)">
        <title>A reference genome for the long-term kleptoplast-retaining sea slug Elysia crispata morphotype clarki.</title>
        <authorList>
            <person name="Eastman K.E."/>
            <person name="Pendleton A.L."/>
            <person name="Shaikh M.A."/>
            <person name="Suttiyut T."/>
            <person name="Ogas R."/>
            <person name="Tomko P."/>
            <person name="Gavelis G."/>
            <person name="Widhalm J.R."/>
            <person name="Wisecaver J.H."/>
        </authorList>
    </citation>
    <scope>NUCLEOTIDE SEQUENCE</scope>
    <source>
        <strain evidence="3">ECLA1</strain>
    </source>
</reference>
<keyword evidence="4" id="KW-1185">Reference proteome</keyword>
<keyword evidence="2" id="KW-0812">Transmembrane</keyword>
<dbReference type="EMBL" id="JAWDGP010001769">
    <property type="protein sequence ID" value="KAK3788392.1"/>
    <property type="molecule type" value="Genomic_DNA"/>
</dbReference>
<feature type="compositionally biased region" description="Polar residues" evidence="1">
    <location>
        <begin position="42"/>
        <end position="57"/>
    </location>
</feature>
<organism evidence="3 4">
    <name type="scientific">Elysia crispata</name>
    <name type="common">lettuce slug</name>
    <dbReference type="NCBI Taxonomy" id="231223"/>
    <lineage>
        <taxon>Eukaryota</taxon>
        <taxon>Metazoa</taxon>
        <taxon>Spiralia</taxon>
        <taxon>Lophotrochozoa</taxon>
        <taxon>Mollusca</taxon>
        <taxon>Gastropoda</taxon>
        <taxon>Heterobranchia</taxon>
        <taxon>Euthyneura</taxon>
        <taxon>Panpulmonata</taxon>
        <taxon>Sacoglossa</taxon>
        <taxon>Placobranchoidea</taxon>
        <taxon>Plakobranchidae</taxon>
        <taxon>Elysia</taxon>
    </lineage>
</organism>
<evidence type="ECO:0000256" key="2">
    <source>
        <dbReference type="SAM" id="Phobius"/>
    </source>
</evidence>
<accession>A0AAE1AIP0</accession>
<evidence type="ECO:0000313" key="3">
    <source>
        <dbReference type="EMBL" id="KAK3788392.1"/>
    </source>
</evidence>
<feature type="transmembrane region" description="Helical" evidence="2">
    <location>
        <begin position="67"/>
        <end position="84"/>
    </location>
</feature>
<evidence type="ECO:0000256" key="1">
    <source>
        <dbReference type="SAM" id="MobiDB-lite"/>
    </source>
</evidence>